<dbReference type="InterPro" id="IPR034122">
    <property type="entry name" value="Retropepsin-like_bacterial"/>
</dbReference>
<dbReference type="AlphaFoldDB" id="A0A6B3NIS7"/>
<evidence type="ECO:0000313" key="3">
    <source>
        <dbReference type="EMBL" id="NER29551.1"/>
    </source>
</evidence>
<keyword evidence="3" id="KW-0645">Protease</keyword>
<sequence>MTDDYGQVIDLGNLCGGNSSGVLQTKIVRRDANIPVVEVTFNGTRTFEMLLDTGASGTAITPQMAKALGVLPEGTVLVDTAAGRIRVFRGRVNSIATGGIVANNLFVTIHPSLPIGLLGQDLFGNYDVTIRKDVVEFAPRQQ</sequence>
<dbReference type="InterPro" id="IPR001995">
    <property type="entry name" value="Peptidase_A2_cat"/>
</dbReference>
<dbReference type="GO" id="GO:0004190">
    <property type="term" value="F:aspartic-type endopeptidase activity"/>
    <property type="evidence" value="ECO:0007669"/>
    <property type="project" value="InterPro"/>
</dbReference>
<accession>A0A6B3NIS7</accession>
<dbReference type="CDD" id="cd05483">
    <property type="entry name" value="retropepsin_like_bacteria"/>
    <property type="match status" value="1"/>
</dbReference>
<proteinExistence type="predicted"/>
<comment type="caution">
    <text evidence="3">The sequence shown here is derived from an EMBL/GenBank/DDBJ whole genome shotgun (WGS) entry which is preliminary data.</text>
</comment>
<keyword evidence="1" id="KW-0378">Hydrolase</keyword>
<evidence type="ECO:0000256" key="1">
    <source>
        <dbReference type="ARBA" id="ARBA00022801"/>
    </source>
</evidence>
<reference evidence="3" key="1">
    <citation type="submission" date="2019-11" db="EMBL/GenBank/DDBJ databases">
        <title>Genomic insights into an expanded diversity of filamentous marine cyanobacteria reveals the extraordinary biosynthetic potential of Moorea and Okeania.</title>
        <authorList>
            <person name="Ferreira Leao T."/>
            <person name="Wang M."/>
            <person name="Moss N."/>
            <person name="Da Silva R."/>
            <person name="Sanders J."/>
            <person name="Nurk S."/>
            <person name="Gurevich A."/>
            <person name="Humphrey G."/>
            <person name="Reher R."/>
            <person name="Zhu Q."/>
            <person name="Belda-Ferre P."/>
            <person name="Glukhov E."/>
            <person name="Rex R."/>
            <person name="Dorrestein P.C."/>
            <person name="Knight R."/>
            <person name="Pevzner P."/>
            <person name="Gerwick W.H."/>
            <person name="Gerwick L."/>
        </authorList>
    </citation>
    <scope>NUCLEOTIDE SEQUENCE</scope>
    <source>
        <strain evidence="3">SIO1C4</strain>
    </source>
</reference>
<evidence type="ECO:0000259" key="2">
    <source>
        <dbReference type="PROSITE" id="PS50175"/>
    </source>
</evidence>
<dbReference type="EMBL" id="JAAHFQ010000387">
    <property type="protein sequence ID" value="NER29551.1"/>
    <property type="molecule type" value="Genomic_DNA"/>
</dbReference>
<protein>
    <submittedName>
        <fullName evidence="3">Aspartyl protease</fullName>
    </submittedName>
</protein>
<dbReference type="Gene3D" id="2.40.70.10">
    <property type="entry name" value="Acid Proteases"/>
    <property type="match status" value="1"/>
</dbReference>
<gene>
    <name evidence="3" type="ORF">F6J89_18485</name>
</gene>
<name>A0A6B3NIS7_9CYAN</name>
<dbReference type="GO" id="GO:0006508">
    <property type="term" value="P:proteolysis"/>
    <property type="evidence" value="ECO:0007669"/>
    <property type="project" value="UniProtKB-KW"/>
</dbReference>
<dbReference type="SUPFAM" id="SSF50630">
    <property type="entry name" value="Acid proteases"/>
    <property type="match status" value="1"/>
</dbReference>
<dbReference type="Pfam" id="PF13650">
    <property type="entry name" value="Asp_protease_2"/>
    <property type="match status" value="1"/>
</dbReference>
<organism evidence="3">
    <name type="scientific">Symploca sp. SIO1C4</name>
    <dbReference type="NCBI Taxonomy" id="2607765"/>
    <lineage>
        <taxon>Bacteria</taxon>
        <taxon>Bacillati</taxon>
        <taxon>Cyanobacteriota</taxon>
        <taxon>Cyanophyceae</taxon>
        <taxon>Coleofasciculales</taxon>
        <taxon>Coleofasciculaceae</taxon>
        <taxon>Symploca</taxon>
    </lineage>
</organism>
<dbReference type="InterPro" id="IPR021109">
    <property type="entry name" value="Peptidase_aspartic_dom_sf"/>
</dbReference>
<feature type="domain" description="Peptidase A2" evidence="2">
    <location>
        <begin position="47"/>
        <end position="122"/>
    </location>
</feature>
<dbReference type="PROSITE" id="PS50175">
    <property type="entry name" value="ASP_PROT_RETROV"/>
    <property type="match status" value="1"/>
</dbReference>